<dbReference type="PANTHER" id="PTHR42939">
    <property type="entry name" value="ABC TRANSPORTER ATP-BINDING PROTEIN ALBC-RELATED"/>
    <property type="match status" value="1"/>
</dbReference>
<dbReference type="eggNOG" id="COG1131">
    <property type="taxonomic scope" value="Bacteria"/>
</dbReference>
<keyword evidence="2" id="KW-0547">Nucleotide-binding</keyword>
<dbReference type="PANTHER" id="PTHR42939:SF1">
    <property type="entry name" value="ABC TRANSPORTER ATP-BINDING PROTEIN ALBC-RELATED"/>
    <property type="match status" value="1"/>
</dbReference>
<dbReference type="CDD" id="cd03230">
    <property type="entry name" value="ABC_DR_subfamily_A"/>
    <property type="match status" value="1"/>
</dbReference>
<dbReference type="HOGENOM" id="CLU_000604_1_2_7"/>
<evidence type="ECO:0000256" key="3">
    <source>
        <dbReference type="ARBA" id="ARBA00022840"/>
    </source>
</evidence>
<organism evidence="5 6">
    <name type="scientific">Desulfomonile tiedjei (strain ATCC 49306 / DSM 6799 / DCB-1)</name>
    <dbReference type="NCBI Taxonomy" id="706587"/>
    <lineage>
        <taxon>Bacteria</taxon>
        <taxon>Pseudomonadati</taxon>
        <taxon>Thermodesulfobacteriota</taxon>
        <taxon>Desulfomonilia</taxon>
        <taxon>Desulfomonilales</taxon>
        <taxon>Desulfomonilaceae</taxon>
        <taxon>Desulfomonile</taxon>
    </lineage>
</organism>
<dbReference type="Proteomes" id="UP000006055">
    <property type="component" value="Chromosome"/>
</dbReference>
<evidence type="ECO:0000313" key="6">
    <source>
        <dbReference type="Proteomes" id="UP000006055"/>
    </source>
</evidence>
<dbReference type="Gene3D" id="3.40.50.300">
    <property type="entry name" value="P-loop containing nucleotide triphosphate hydrolases"/>
    <property type="match status" value="1"/>
</dbReference>
<reference evidence="6" key="1">
    <citation type="submission" date="2012-06" db="EMBL/GenBank/DDBJ databases">
        <title>Complete sequence of chromosome of Desulfomonile tiedjei DSM 6799.</title>
        <authorList>
            <person name="Lucas S."/>
            <person name="Copeland A."/>
            <person name="Lapidus A."/>
            <person name="Glavina del Rio T."/>
            <person name="Dalin E."/>
            <person name="Tice H."/>
            <person name="Bruce D."/>
            <person name="Goodwin L."/>
            <person name="Pitluck S."/>
            <person name="Peters L."/>
            <person name="Ovchinnikova G."/>
            <person name="Zeytun A."/>
            <person name="Lu M."/>
            <person name="Kyrpides N."/>
            <person name="Mavromatis K."/>
            <person name="Ivanova N."/>
            <person name="Brettin T."/>
            <person name="Detter J.C."/>
            <person name="Han C."/>
            <person name="Larimer F."/>
            <person name="Land M."/>
            <person name="Hauser L."/>
            <person name="Markowitz V."/>
            <person name="Cheng J.-F."/>
            <person name="Hugenholtz P."/>
            <person name="Woyke T."/>
            <person name="Wu D."/>
            <person name="Spring S."/>
            <person name="Schroeder M."/>
            <person name="Brambilla E."/>
            <person name="Klenk H.-P."/>
            <person name="Eisen J.A."/>
        </authorList>
    </citation>
    <scope>NUCLEOTIDE SEQUENCE [LARGE SCALE GENOMIC DNA]</scope>
    <source>
        <strain evidence="6">ATCC 49306 / DSM 6799 / DCB-1</strain>
    </source>
</reference>
<dbReference type="Pfam" id="PF00005">
    <property type="entry name" value="ABC_tran"/>
    <property type="match status" value="1"/>
</dbReference>
<gene>
    <name evidence="5" type="ordered locus">Desti_5149</name>
</gene>
<dbReference type="PATRIC" id="fig|706587.4.peg.5825"/>
<evidence type="ECO:0000313" key="5">
    <source>
        <dbReference type="EMBL" id="AFM27752.1"/>
    </source>
</evidence>
<dbReference type="SMART" id="SM00382">
    <property type="entry name" value="AAA"/>
    <property type="match status" value="1"/>
</dbReference>
<dbReference type="GO" id="GO:0016887">
    <property type="term" value="F:ATP hydrolysis activity"/>
    <property type="evidence" value="ECO:0007669"/>
    <property type="project" value="InterPro"/>
</dbReference>
<keyword evidence="3" id="KW-0067">ATP-binding</keyword>
<dbReference type="STRING" id="706587.Desti_5149"/>
<dbReference type="PROSITE" id="PS50893">
    <property type="entry name" value="ABC_TRANSPORTER_2"/>
    <property type="match status" value="1"/>
</dbReference>
<dbReference type="InterPro" id="IPR051782">
    <property type="entry name" value="ABC_Transporter_VariousFunc"/>
</dbReference>
<keyword evidence="6" id="KW-1185">Reference proteome</keyword>
<proteinExistence type="predicted"/>
<evidence type="ECO:0000256" key="2">
    <source>
        <dbReference type="ARBA" id="ARBA00022741"/>
    </source>
</evidence>
<keyword evidence="1" id="KW-0813">Transport</keyword>
<dbReference type="InterPro" id="IPR027417">
    <property type="entry name" value="P-loop_NTPase"/>
</dbReference>
<evidence type="ECO:0000259" key="4">
    <source>
        <dbReference type="PROSITE" id="PS50893"/>
    </source>
</evidence>
<dbReference type="SUPFAM" id="SSF52540">
    <property type="entry name" value="P-loop containing nucleoside triphosphate hydrolases"/>
    <property type="match status" value="1"/>
</dbReference>
<dbReference type="InterPro" id="IPR003439">
    <property type="entry name" value="ABC_transporter-like_ATP-bd"/>
</dbReference>
<accession>I4CDW1</accession>
<dbReference type="GO" id="GO:0005524">
    <property type="term" value="F:ATP binding"/>
    <property type="evidence" value="ECO:0007669"/>
    <property type="project" value="UniProtKB-KW"/>
</dbReference>
<protein>
    <submittedName>
        <fullName evidence="5">ABC-type multidrug transport system, ATPase component</fullName>
    </submittedName>
</protein>
<dbReference type="PROSITE" id="PS00211">
    <property type="entry name" value="ABC_TRANSPORTER_1"/>
    <property type="match status" value="1"/>
</dbReference>
<sequence length="242" mass="26812">MDRSTDKPILETINLCKRFGETHALHEVNLLVKPGEIYCLLGANGAGKTTLVNVFLGFLEPTSGTAYVNGRNVTRHGLECKREIAYIPEQVMLYGVLSGIENLEYFAELATGERQNRSLLLTHLEEVGLDRQAAVRRVSTYSKGMRQKVGIAIALAKRARALLLDEPTSGLDPKAASEFSQLLREARDRGVEILTTTHDLFHAKQTSSRIGIMNQGRLVAELDSHELGNADLEALYLQHMRA</sequence>
<dbReference type="EMBL" id="CP003360">
    <property type="protein sequence ID" value="AFM27752.1"/>
    <property type="molecule type" value="Genomic_DNA"/>
</dbReference>
<dbReference type="AlphaFoldDB" id="I4CDW1"/>
<dbReference type="RefSeq" id="WP_014812854.1">
    <property type="nucleotide sequence ID" value="NC_018025.1"/>
</dbReference>
<feature type="domain" description="ABC transporter" evidence="4">
    <location>
        <begin position="10"/>
        <end position="240"/>
    </location>
</feature>
<dbReference type="KEGG" id="dti:Desti_5149"/>
<name>I4CDW1_DESTA</name>
<dbReference type="InterPro" id="IPR017871">
    <property type="entry name" value="ABC_transporter-like_CS"/>
</dbReference>
<evidence type="ECO:0000256" key="1">
    <source>
        <dbReference type="ARBA" id="ARBA00022448"/>
    </source>
</evidence>
<dbReference type="InterPro" id="IPR003593">
    <property type="entry name" value="AAA+_ATPase"/>
</dbReference>